<dbReference type="Gramene" id="TraesWEE_scaffold_092789_01G000100.1">
    <property type="protein sequence ID" value="TraesWEE_scaffold_092789_01G000100.1"/>
    <property type="gene ID" value="TraesWEE_scaffold_092789_01G000100"/>
</dbReference>
<keyword evidence="7 9" id="KW-1133">Transmembrane helix</keyword>
<dbReference type="PANTHER" id="PTHR13121">
    <property type="entry name" value="GPI TRANSAMIDASE COMPONENT PIG-U"/>
    <property type="match status" value="1"/>
</dbReference>
<comment type="similarity">
    <text evidence="3">Belongs to the PIGU family.</text>
</comment>
<dbReference type="Gramene" id="TraesROB_scaffold_027972_01G000100.1">
    <property type="protein sequence ID" value="TraesROB_scaffold_027972_01G000100.1"/>
    <property type="gene ID" value="TraesROB_scaffold_027972_01G000100"/>
</dbReference>
<evidence type="ECO:0000256" key="5">
    <source>
        <dbReference type="ARBA" id="ARBA00022692"/>
    </source>
</evidence>
<comment type="subcellular location">
    <subcellularLocation>
        <location evidence="1">Endoplasmic reticulum membrane</location>
        <topology evidence="1">Multi-pass membrane protein</topology>
    </subcellularLocation>
</comment>
<dbReference type="EnsemblPlants" id="TraesCS5D02G534500.1">
    <property type="protein sequence ID" value="TraesCS5D02G534500.1"/>
    <property type="gene ID" value="TraesCS5D02G534500"/>
</dbReference>
<feature type="transmembrane region" description="Helical" evidence="9">
    <location>
        <begin position="319"/>
        <end position="337"/>
    </location>
</feature>
<dbReference type="UniPathway" id="UPA00196"/>
<feature type="transmembrane region" description="Helical" evidence="9">
    <location>
        <begin position="89"/>
        <end position="106"/>
    </location>
</feature>
<evidence type="ECO:0000256" key="1">
    <source>
        <dbReference type="ARBA" id="ARBA00004477"/>
    </source>
</evidence>
<accession>A0A3B6N262</accession>
<dbReference type="Proteomes" id="UP000019116">
    <property type="component" value="Chromosome 5D"/>
</dbReference>
<dbReference type="SMR" id="A0A3B6N262"/>
<keyword evidence="5 9" id="KW-0812">Transmembrane</keyword>
<name>A0A3B6N262_WHEAT</name>
<feature type="transmembrane region" description="Helical" evidence="9">
    <location>
        <begin position="169"/>
        <end position="189"/>
    </location>
</feature>
<evidence type="ECO:0000256" key="3">
    <source>
        <dbReference type="ARBA" id="ARBA00010026"/>
    </source>
</evidence>
<dbReference type="GO" id="GO:0016255">
    <property type="term" value="P:attachment of GPI anchor to protein"/>
    <property type="evidence" value="ECO:0000318"/>
    <property type="project" value="GO_Central"/>
</dbReference>
<dbReference type="InterPro" id="IPR009600">
    <property type="entry name" value="PIG-U"/>
</dbReference>
<sequence>MAIRHYWSMAAAAVGFRLVLVLFSRDLHLASRPEVSTPLTSLRRLADGYWLKHASMSPYSGSMYHGSPLLLSVLGPLTSKRSGGHHSHIYCSLVFVAVDFIAAMLNQLVNISAGDTASLIYLWNPWTIITCVGSCTSPIENLMVVIMLHGACSRLPPLAAFGYVMATHLSLYPAILILPICVALLLGYGPDTPPTKVFLQKGPSANKIDISDNGKSTIQKGFGQFSRKPILHFILLVFIWSCYVLLLNSVILNKVGGLQEMFEKTYGFILAVRDLSPKYWYFFAEVFDFFRSFFLIVFNMNIIFMVLPLPIRLKHRPCFLAFVYIAIIAMLKSYTSAGDLALYLGLVGLFTNELAEMQFTFILFFGYIGVSLLSPVMHNLWIWRTVLVVETVSSMIKHHRKLRLLIKA</sequence>
<dbReference type="Pfam" id="PF06728">
    <property type="entry name" value="PIG-U"/>
    <property type="match status" value="1"/>
</dbReference>
<organism evidence="10">
    <name type="scientific">Triticum aestivum</name>
    <name type="common">Wheat</name>
    <dbReference type="NCBI Taxonomy" id="4565"/>
    <lineage>
        <taxon>Eukaryota</taxon>
        <taxon>Viridiplantae</taxon>
        <taxon>Streptophyta</taxon>
        <taxon>Embryophyta</taxon>
        <taxon>Tracheophyta</taxon>
        <taxon>Spermatophyta</taxon>
        <taxon>Magnoliopsida</taxon>
        <taxon>Liliopsida</taxon>
        <taxon>Poales</taxon>
        <taxon>Poaceae</taxon>
        <taxon>BOP clade</taxon>
        <taxon>Pooideae</taxon>
        <taxon>Triticodae</taxon>
        <taxon>Triticeae</taxon>
        <taxon>Triticinae</taxon>
        <taxon>Triticum</taxon>
    </lineage>
</organism>
<evidence type="ECO:0000313" key="11">
    <source>
        <dbReference type="Proteomes" id="UP000019116"/>
    </source>
</evidence>
<dbReference type="PANTHER" id="PTHR13121:SF0">
    <property type="entry name" value="PHOSPHATIDYLINOSITOL GLYCAN ANCHOR BIOSYNTHESIS CLASS U PROTEIN"/>
    <property type="match status" value="1"/>
</dbReference>
<evidence type="ECO:0000256" key="8">
    <source>
        <dbReference type="ARBA" id="ARBA00023136"/>
    </source>
</evidence>
<protein>
    <recommendedName>
        <fullName evidence="12">GPI transamidase subunit PIG-U</fullName>
    </recommendedName>
</protein>
<dbReference type="Gramene" id="TraesCS5D02G534500.1">
    <property type="protein sequence ID" value="TraesCS5D02G534500.1"/>
    <property type="gene ID" value="TraesCS5D02G534500"/>
</dbReference>
<dbReference type="GO" id="GO:0006506">
    <property type="term" value="P:GPI anchor biosynthetic process"/>
    <property type="evidence" value="ECO:0007669"/>
    <property type="project" value="UniProtKB-UniPathway"/>
</dbReference>
<feature type="transmembrane region" description="Helical" evidence="9">
    <location>
        <begin position="230"/>
        <end position="253"/>
    </location>
</feature>
<reference evidence="10" key="2">
    <citation type="submission" date="2018-10" db="UniProtKB">
        <authorList>
            <consortium name="EnsemblPlants"/>
        </authorList>
    </citation>
    <scope>IDENTIFICATION</scope>
</reference>
<dbReference type="PaxDb" id="4565-Traes_2DS_6B0A666C7.1"/>
<keyword evidence="8 9" id="KW-0472">Membrane</keyword>
<proteinExistence type="inferred from homology"/>
<dbReference type="AlphaFoldDB" id="A0A3B6N262"/>
<dbReference type="GO" id="GO:0042765">
    <property type="term" value="C:GPI-anchor transamidase complex"/>
    <property type="evidence" value="ECO:0000318"/>
    <property type="project" value="GO_Central"/>
</dbReference>
<dbReference type="OrthoDB" id="549017at2759"/>
<keyword evidence="11" id="KW-1185">Reference proteome</keyword>
<comment type="pathway">
    <text evidence="2">Glycolipid biosynthesis; glycosylphosphatidylinositol-anchor biosynthesis.</text>
</comment>
<evidence type="ECO:0000256" key="2">
    <source>
        <dbReference type="ARBA" id="ARBA00004687"/>
    </source>
</evidence>
<feature type="transmembrane region" description="Helical" evidence="9">
    <location>
        <begin position="357"/>
        <end position="377"/>
    </location>
</feature>
<reference evidence="10" key="1">
    <citation type="submission" date="2018-08" db="EMBL/GenBank/DDBJ databases">
        <authorList>
            <person name="Rossello M."/>
        </authorList>
    </citation>
    <scope>NUCLEOTIDE SEQUENCE [LARGE SCALE GENOMIC DNA]</scope>
    <source>
        <strain evidence="10">cv. Chinese Spring</strain>
    </source>
</reference>
<dbReference type="Gramene" id="TraesCS5D03G1166800.1">
    <property type="protein sequence ID" value="TraesCS5D03G1166800.1.CDS"/>
    <property type="gene ID" value="TraesCS5D03G1166800"/>
</dbReference>
<evidence type="ECO:0000256" key="7">
    <source>
        <dbReference type="ARBA" id="ARBA00022989"/>
    </source>
</evidence>
<dbReference type="STRING" id="4565.A0A3B6N262"/>
<keyword evidence="6" id="KW-0256">Endoplasmic reticulum</keyword>
<keyword evidence="4" id="KW-0337">GPI-anchor biosynthesis</keyword>
<evidence type="ECO:0008006" key="12">
    <source>
        <dbReference type="Google" id="ProtNLM"/>
    </source>
</evidence>
<evidence type="ECO:0000256" key="4">
    <source>
        <dbReference type="ARBA" id="ARBA00022502"/>
    </source>
</evidence>
<evidence type="ECO:0000313" key="10">
    <source>
        <dbReference type="EnsemblPlants" id="TraesCS5D02G534500.1"/>
    </source>
</evidence>
<dbReference type="OMA" id="EPREPYL"/>
<feature type="transmembrane region" description="Helical" evidence="9">
    <location>
        <begin position="289"/>
        <end position="307"/>
    </location>
</feature>
<evidence type="ECO:0000256" key="9">
    <source>
        <dbReference type="SAM" id="Phobius"/>
    </source>
</evidence>
<evidence type="ECO:0000256" key="6">
    <source>
        <dbReference type="ARBA" id="ARBA00022824"/>
    </source>
</evidence>